<keyword evidence="3 5" id="KW-0238">DNA-binding</keyword>
<dbReference type="AlphaFoldDB" id="A0A841CBM1"/>
<evidence type="ECO:0000256" key="5">
    <source>
        <dbReference type="PROSITE-ProRule" id="PRU01091"/>
    </source>
</evidence>
<dbReference type="GO" id="GO:0000160">
    <property type="term" value="P:phosphorelay signal transduction system"/>
    <property type="evidence" value="ECO:0007669"/>
    <property type="project" value="InterPro"/>
</dbReference>
<evidence type="ECO:0000256" key="4">
    <source>
        <dbReference type="ARBA" id="ARBA00023163"/>
    </source>
</evidence>
<dbReference type="Gene3D" id="1.25.40.10">
    <property type="entry name" value="Tetratricopeptide repeat domain"/>
    <property type="match status" value="1"/>
</dbReference>
<feature type="region of interest" description="Disordered" evidence="6">
    <location>
        <begin position="302"/>
        <end position="325"/>
    </location>
</feature>
<name>A0A841CBM1_9PSEU</name>
<dbReference type="SUPFAM" id="SSF50370">
    <property type="entry name" value="Ricin B-like lectins"/>
    <property type="match status" value="1"/>
</dbReference>
<evidence type="ECO:0000256" key="6">
    <source>
        <dbReference type="SAM" id="MobiDB-lite"/>
    </source>
</evidence>
<feature type="compositionally biased region" description="Low complexity" evidence="6">
    <location>
        <begin position="258"/>
        <end position="277"/>
    </location>
</feature>
<dbReference type="Gene3D" id="2.80.10.50">
    <property type="match status" value="1"/>
</dbReference>
<feature type="DNA-binding region" description="OmpR/PhoB-type" evidence="5">
    <location>
        <begin position="1"/>
        <end position="98"/>
    </location>
</feature>
<dbReference type="Proteomes" id="UP000547510">
    <property type="component" value="Unassembled WGS sequence"/>
</dbReference>
<dbReference type="InterPro" id="IPR051677">
    <property type="entry name" value="AfsR-DnrI-RedD_regulator"/>
</dbReference>
<dbReference type="GO" id="GO:0006355">
    <property type="term" value="P:regulation of DNA-templated transcription"/>
    <property type="evidence" value="ECO:0007669"/>
    <property type="project" value="InterPro"/>
</dbReference>
<dbReference type="PANTHER" id="PTHR35807:SF1">
    <property type="entry name" value="TRANSCRIPTIONAL REGULATOR REDD"/>
    <property type="match status" value="1"/>
</dbReference>
<dbReference type="InterPro" id="IPR011990">
    <property type="entry name" value="TPR-like_helical_dom_sf"/>
</dbReference>
<dbReference type="PROSITE" id="PS51755">
    <property type="entry name" value="OMPR_PHOB"/>
    <property type="match status" value="1"/>
</dbReference>
<dbReference type="Gene3D" id="1.10.10.10">
    <property type="entry name" value="Winged helix-like DNA-binding domain superfamily/Winged helix DNA-binding domain"/>
    <property type="match status" value="1"/>
</dbReference>
<dbReference type="SMART" id="SM00862">
    <property type="entry name" value="Trans_reg_C"/>
    <property type="match status" value="1"/>
</dbReference>
<protein>
    <submittedName>
        <fullName evidence="8">DNA-binding SARP family transcriptional activator</fullName>
    </submittedName>
</protein>
<gene>
    <name evidence="8" type="ORF">FHS29_000950</name>
</gene>
<dbReference type="InterPro" id="IPR036388">
    <property type="entry name" value="WH-like_DNA-bd_sf"/>
</dbReference>
<dbReference type="EMBL" id="JACHJN010000001">
    <property type="protein sequence ID" value="MBB5954380.1"/>
    <property type="molecule type" value="Genomic_DNA"/>
</dbReference>
<feature type="region of interest" description="Disordered" evidence="6">
    <location>
        <begin position="245"/>
        <end position="277"/>
    </location>
</feature>
<proteinExistence type="inferred from homology"/>
<dbReference type="SUPFAM" id="SSF46894">
    <property type="entry name" value="C-terminal effector domain of the bipartite response regulators"/>
    <property type="match status" value="1"/>
</dbReference>
<accession>A0A841CBM1</accession>
<organism evidence="8 9">
    <name type="scientific">Saccharothrix tamanrassetensis</name>
    <dbReference type="NCBI Taxonomy" id="1051531"/>
    <lineage>
        <taxon>Bacteria</taxon>
        <taxon>Bacillati</taxon>
        <taxon>Actinomycetota</taxon>
        <taxon>Actinomycetes</taxon>
        <taxon>Pseudonocardiales</taxon>
        <taxon>Pseudonocardiaceae</taxon>
        <taxon>Saccharothrix</taxon>
    </lineage>
</organism>
<dbReference type="GO" id="GO:0003677">
    <property type="term" value="F:DNA binding"/>
    <property type="evidence" value="ECO:0007669"/>
    <property type="project" value="UniProtKB-UniRule"/>
</dbReference>
<dbReference type="InterPro" id="IPR035992">
    <property type="entry name" value="Ricin_B-like_lectins"/>
</dbReference>
<dbReference type="SMART" id="SM01043">
    <property type="entry name" value="BTAD"/>
    <property type="match status" value="1"/>
</dbReference>
<comment type="caution">
    <text evidence="8">The sequence shown here is derived from an EMBL/GenBank/DDBJ whole genome shotgun (WGS) entry which is preliminary data.</text>
</comment>
<dbReference type="InterPro" id="IPR005158">
    <property type="entry name" value="BTAD"/>
</dbReference>
<reference evidence="8 9" key="1">
    <citation type="submission" date="2020-08" db="EMBL/GenBank/DDBJ databases">
        <title>Genomic Encyclopedia of Type Strains, Phase III (KMG-III): the genomes of soil and plant-associated and newly described type strains.</title>
        <authorList>
            <person name="Whitman W."/>
        </authorList>
    </citation>
    <scope>NUCLEOTIDE SEQUENCE [LARGE SCALE GENOMIC DNA]</scope>
    <source>
        <strain evidence="8 9">CECT 8640</strain>
    </source>
</reference>
<evidence type="ECO:0000256" key="3">
    <source>
        <dbReference type="ARBA" id="ARBA00023125"/>
    </source>
</evidence>
<evidence type="ECO:0000256" key="2">
    <source>
        <dbReference type="ARBA" id="ARBA00023015"/>
    </source>
</evidence>
<dbReference type="InterPro" id="IPR001867">
    <property type="entry name" value="OmpR/PhoB-type_DNA-bd"/>
</dbReference>
<dbReference type="PANTHER" id="PTHR35807">
    <property type="entry name" value="TRANSCRIPTIONAL REGULATOR REDD-RELATED"/>
    <property type="match status" value="1"/>
</dbReference>
<dbReference type="CDD" id="cd15831">
    <property type="entry name" value="BTAD"/>
    <property type="match status" value="1"/>
</dbReference>
<evidence type="ECO:0000256" key="1">
    <source>
        <dbReference type="ARBA" id="ARBA00005820"/>
    </source>
</evidence>
<dbReference type="RefSeq" id="WP_184688497.1">
    <property type="nucleotide sequence ID" value="NZ_JACHJN010000001.1"/>
</dbReference>
<evidence type="ECO:0000313" key="9">
    <source>
        <dbReference type="Proteomes" id="UP000547510"/>
    </source>
</evidence>
<sequence>MGVERAALVLGVLGDVEAWLHGERVDLGHTRQRGVLGVLLFEANRAVSVDRLIDRIWGEHPPHTARSALRAYLSHLRQALAPTGVTITRQSNGYVLSIAADAIDLHRFRELLASARKQPDPSRALTLADHALALWRGEPLAELDTPWAQSVRRTLLQERFAARLDRIDWALHDGRHAELLSELTALAADHPLDERLAALLVLALYRSGRQADALLHYDRLRRQLAEELGADPSPPVRELHERILRADPGLLPPPTATPAPRRSVTPAPSRSSLPSPSARRVPALIAVLACIAGAVTLLAADSPVDRPSTTQPTALSPTTPLPSGGYRIKLAHSTLCLSEDPTDDSGRVYQRDCARAMPTMALRRVRDDVYRVLTHHPQFGGGCMGVPKASTNTGAAVYNHFCDTGAAEEFRLVPVDRPAAGFRLRAVHSNLCLGVLDVSMTDWAPVFQLPCDPSGSGQTFTFEPRP</sequence>
<dbReference type="Pfam" id="PF03704">
    <property type="entry name" value="BTAD"/>
    <property type="match status" value="1"/>
</dbReference>
<evidence type="ECO:0000313" key="8">
    <source>
        <dbReference type="EMBL" id="MBB5954380.1"/>
    </source>
</evidence>
<keyword evidence="2" id="KW-0805">Transcription regulation</keyword>
<dbReference type="SUPFAM" id="SSF48452">
    <property type="entry name" value="TPR-like"/>
    <property type="match status" value="1"/>
</dbReference>
<evidence type="ECO:0000259" key="7">
    <source>
        <dbReference type="PROSITE" id="PS51755"/>
    </source>
</evidence>
<dbReference type="InterPro" id="IPR016032">
    <property type="entry name" value="Sig_transdc_resp-reg_C-effctor"/>
</dbReference>
<feature type="compositionally biased region" description="Low complexity" evidence="6">
    <location>
        <begin position="307"/>
        <end position="323"/>
    </location>
</feature>
<keyword evidence="4" id="KW-0804">Transcription</keyword>
<feature type="domain" description="OmpR/PhoB-type" evidence="7">
    <location>
        <begin position="1"/>
        <end position="98"/>
    </location>
</feature>
<dbReference type="Pfam" id="PF00486">
    <property type="entry name" value="Trans_reg_C"/>
    <property type="match status" value="1"/>
</dbReference>
<dbReference type="CDD" id="cd00161">
    <property type="entry name" value="beta-trefoil_Ricin-like"/>
    <property type="match status" value="1"/>
</dbReference>
<keyword evidence="9" id="KW-1185">Reference proteome</keyword>
<comment type="similarity">
    <text evidence="1">Belongs to the AfsR/DnrI/RedD regulatory family.</text>
</comment>